<accession>A0A3B0TYS2</accession>
<reference evidence="1" key="1">
    <citation type="submission" date="2018-06" db="EMBL/GenBank/DDBJ databases">
        <authorList>
            <person name="Zhirakovskaya E."/>
        </authorList>
    </citation>
    <scope>NUCLEOTIDE SEQUENCE</scope>
</reference>
<organism evidence="1">
    <name type="scientific">hydrothermal vent metagenome</name>
    <dbReference type="NCBI Taxonomy" id="652676"/>
    <lineage>
        <taxon>unclassified sequences</taxon>
        <taxon>metagenomes</taxon>
        <taxon>ecological metagenomes</taxon>
    </lineage>
</organism>
<evidence type="ECO:0000313" key="1">
    <source>
        <dbReference type="EMBL" id="VAW12246.1"/>
    </source>
</evidence>
<proteinExistence type="predicted"/>
<dbReference type="EMBL" id="UOEL01000084">
    <property type="protein sequence ID" value="VAW12246.1"/>
    <property type="molecule type" value="Genomic_DNA"/>
</dbReference>
<protein>
    <submittedName>
        <fullName evidence="1">Uncharacterized protein</fullName>
    </submittedName>
</protein>
<gene>
    <name evidence="1" type="ORF">MNBD_BACTEROID03-2562</name>
</gene>
<name>A0A3B0TYS2_9ZZZZ</name>
<dbReference type="AlphaFoldDB" id="A0A3B0TYS2"/>
<sequence length="134" mass="15382">MNKTTTLSIAMALLLVNGIFANDPKTEIENLDINSIQYIEEEEEFDLGFDTADYLPENFDPYKFYVNLDAVVYIEDNEIDTFDSAKFLPEGFDAYADPTDVQSINYIDERDNIVLNFDAKKHLPEGFNAYIVKN</sequence>